<name>A0A0J9E5P7_9RHOB</name>
<comment type="caution">
    <text evidence="1">The sequence shown here is derived from an EMBL/GenBank/DDBJ whole genome shotgun (WGS) entry which is preliminary data.</text>
</comment>
<dbReference type="GO" id="GO:0051301">
    <property type="term" value="P:cell division"/>
    <property type="evidence" value="ECO:0007669"/>
    <property type="project" value="UniProtKB-KW"/>
</dbReference>
<evidence type="ECO:0000313" key="1">
    <source>
        <dbReference type="EMBL" id="KMW58080.1"/>
    </source>
</evidence>
<gene>
    <name evidence="1" type="ORF">AIOL_003050</name>
</gene>
<dbReference type="AlphaFoldDB" id="A0A0J9E5P7"/>
<protein>
    <submittedName>
        <fullName evidence="1">Cell division protein FtsL</fullName>
    </submittedName>
</protein>
<evidence type="ECO:0000313" key="2">
    <source>
        <dbReference type="Proteomes" id="UP000037178"/>
    </source>
</evidence>
<organism evidence="1 2">
    <name type="scientific">Candidatus Rhodobacter oscarellae</name>
    <dbReference type="NCBI Taxonomy" id="1675527"/>
    <lineage>
        <taxon>Bacteria</taxon>
        <taxon>Pseudomonadati</taxon>
        <taxon>Pseudomonadota</taxon>
        <taxon>Alphaproteobacteria</taxon>
        <taxon>Rhodobacterales</taxon>
        <taxon>Rhodobacter group</taxon>
        <taxon>Rhodobacter</taxon>
    </lineage>
</organism>
<keyword evidence="2" id="KW-1185">Reference proteome</keyword>
<accession>A0A0J9E5P7</accession>
<keyword evidence="1" id="KW-0131">Cell cycle</keyword>
<proteinExistence type="predicted"/>
<dbReference type="STRING" id="1675527.AIOL_003050"/>
<keyword evidence="1" id="KW-0132">Cell division</keyword>
<sequence length="122" mass="14132">MRSLLFSVSILAVMGLAFWAYHENYKTKSALDDVSDLRRQIGDLMEERAVLRAEWAYLNRPDRLRELADLNFDSLGLMPLRPEQFGHIDQIAYPPLVIEDPVEVMGLRPEVLERVYLQSMVP</sequence>
<dbReference type="Proteomes" id="UP000037178">
    <property type="component" value="Unassembled WGS sequence"/>
</dbReference>
<dbReference type="RefSeq" id="WP_049643728.1">
    <property type="nucleotide sequence ID" value="NZ_LFTY01000002.1"/>
</dbReference>
<dbReference type="EMBL" id="LFTY01000002">
    <property type="protein sequence ID" value="KMW58080.1"/>
    <property type="molecule type" value="Genomic_DNA"/>
</dbReference>
<dbReference type="OrthoDB" id="7165680at2"/>
<dbReference type="PATRIC" id="fig|1675527.3.peg.3190"/>
<reference evidence="1 2" key="1">
    <citation type="submission" date="2015-06" db="EMBL/GenBank/DDBJ databases">
        <title>Draft genome sequence of an Alphaproteobacteria species associated to the Mediterranean sponge Oscarella lobularis.</title>
        <authorList>
            <person name="Jourda C."/>
            <person name="Santini S."/>
            <person name="Claverie J.-M."/>
        </authorList>
    </citation>
    <scope>NUCLEOTIDE SEQUENCE [LARGE SCALE GENOMIC DNA]</scope>
    <source>
        <strain evidence="1">IGS</strain>
    </source>
</reference>